<dbReference type="InterPro" id="IPR001680">
    <property type="entry name" value="WD40_rpt"/>
</dbReference>
<evidence type="ECO:0000256" key="1">
    <source>
        <dbReference type="PROSITE-ProRule" id="PRU00221"/>
    </source>
</evidence>
<dbReference type="EMBL" id="KV746104">
    <property type="protein sequence ID" value="OCK72972.1"/>
    <property type="molecule type" value="Genomic_DNA"/>
</dbReference>
<feature type="repeat" description="WD" evidence="1">
    <location>
        <begin position="1"/>
        <end position="33"/>
    </location>
</feature>
<reference evidence="2 3" key="1">
    <citation type="journal article" date="2016" name="Nat. Commun.">
        <title>Ectomycorrhizal ecology is imprinted in the genome of the dominant symbiotic fungus Cenococcum geophilum.</title>
        <authorList>
            <consortium name="DOE Joint Genome Institute"/>
            <person name="Peter M."/>
            <person name="Kohler A."/>
            <person name="Ohm R.A."/>
            <person name="Kuo A."/>
            <person name="Krutzmann J."/>
            <person name="Morin E."/>
            <person name="Arend M."/>
            <person name="Barry K.W."/>
            <person name="Binder M."/>
            <person name="Choi C."/>
            <person name="Clum A."/>
            <person name="Copeland A."/>
            <person name="Grisel N."/>
            <person name="Haridas S."/>
            <person name="Kipfer T."/>
            <person name="LaButti K."/>
            <person name="Lindquist E."/>
            <person name="Lipzen A."/>
            <person name="Maire R."/>
            <person name="Meier B."/>
            <person name="Mihaltcheva S."/>
            <person name="Molinier V."/>
            <person name="Murat C."/>
            <person name="Poggeler S."/>
            <person name="Quandt C.A."/>
            <person name="Sperisen C."/>
            <person name="Tritt A."/>
            <person name="Tisserant E."/>
            <person name="Crous P.W."/>
            <person name="Henrissat B."/>
            <person name="Nehls U."/>
            <person name="Egli S."/>
            <person name="Spatafora J.W."/>
            <person name="Grigoriev I.V."/>
            <person name="Martin F.M."/>
        </authorList>
    </citation>
    <scope>NUCLEOTIDE SEQUENCE [LARGE SCALE GENOMIC DNA]</scope>
    <source>
        <strain evidence="2 3">CBS 459.81</strain>
    </source>
</reference>
<dbReference type="OrthoDB" id="3939805at2759"/>
<gene>
    <name evidence="2" type="ORF">K432DRAFT_314151</name>
</gene>
<keyword evidence="1" id="KW-0853">WD repeat</keyword>
<name>A0A8E2DWG9_9PEZI</name>
<keyword evidence="3" id="KW-1185">Reference proteome</keyword>
<evidence type="ECO:0000313" key="2">
    <source>
        <dbReference type="EMBL" id="OCK72972.1"/>
    </source>
</evidence>
<accession>A0A8E2DWG9</accession>
<proteinExistence type="predicted"/>
<organism evidence="2 3">
    <name type="scientific">Lepidopterella palustris CBS 459.81</name>
    <dbReference type="NCBI Taxonomy" id="1314670"/>
    <lineage>
        <taxon>Eukaryota</taxon>
        <taxon>Fungi</taxon>
        <taxon>Dikarya</taxon>
        <taxon>Ascomycota</taxon>
        <taxon>Pezizomycotina</taxon>
        <taxon>Dothideomycetes</taxon>
        <taxon>Pleosporomycetidae</taxon>
        <taxon>Mytilinidiales</taxon>
        <taxon>Argynnaceae</taxon>
        <taxon>Lepidopterella</taxon>
    </lineage>
</organism>
<feature type="repeat" description="WD" evidence="1">
    <location>
        <begin position="34"/>
        <end position="75"/>
    </location>
</feature>
<dbReference type="Gene3D" id="2.130.10.10">
    <property type="entry name" value="YVTN repeat-like/Quinoprotein amine dehydrogenase"/>
    <property type="match status" value="1"/>
</dbReference>
<dbReference type="PROSITE" id="PS50082">
    <property type="entry name" value="WD_REPEATS_2"/>
    <property type="match status" value="2"/>
</dbReference>
<dbReference type="PANTHER" id="PTHR45333">
    <property type="entry name" value="MEMBRANE PROTEIN-RELATED"/>
    <property type="match status" value="1"/>
</dbReference>
<dbReference type="SMART" id="SM00320">
    <property type="entry name" value="WD40"/>
    <property type="match status" value="2"/>
</dbReference>
<dbReference type="InterPro" id="IPR015943">
    <property type="entry name" value="WD40/YVTN_repeat-like_dom_sf"/>
</dbReference>
<dbReference type="PROSITE" id="PS50294">
    <property type="entry name" value="WD_REPEATS_REGION"/>
    <property type="match status" value="2"/>
</dbReference>
<dbReference type="AlphaFoldDB" id="A0A8E2DWG9"/>
<sequence length="170" mass="18532">AVAFSPDGKLLASASQDNTFRLWDAGSGAALQTLNHFSNWVNAVAFSPDGKLLASVSWNKIVRLWDAGSGEALQTLEVDDVVRTISFSDDGKLLQTNRGLLPITFLSDRAPVSGPKCSRCVFVKDEWVSRGVENILWLPSEYRRSYVAVHGSIVGFGCMSGRVSVMEFAF</sequence>
<feature type="non-terminal residue" evidence="2">
    <location>
        <position position="1"/>
    </location>
</feature>
<dbReference type="SUPFAM" id="SSF50978">
    <property type="entry name" value="WD40 repeat-like"/>
    <property type="match status" value="1"/>
</dbReference>
<dbReference type="Proteomes" id="UP000250266">
    <property type="component" value="Unassembled WGS sequence"/>
</dbReference>
<dbReference type="PANTHER" id="PTHR45333:SF1">
    <property type="entry name" value="CHROMOSOME UNDETERMINED SCAFFOLD_625, WHOLE GENOME SHOTGUN SEQUENCE"/>
    <property type="match status" value="1"/>
</dbReference>
<dbReference type="Pfam" id="PF00400">
    <property type="entry name" value="WD40"/>
    <property type="match status" value="2"/>
</dbReference>
<evidence type="ECO:0000313" key="3">
    <source>
        <dbReference type="Proteomes" id="UP000250266"/>
    </source>
</evidence>
<dbReference type="InterPro" id="IPR036322">
    <property type="entry name" value="WD40_repeat_dom_sf"/>
</dbReference>
<protein>
    <submittedName>
        <fullName evidence="2">WD40 repeat-like protein</fullName>
    </submittedName>
</protein>